<protein>
    <submittedName>
        <fullName evidence="3">Ectodysplasin-A</fullName>
    </submittedName>
</protein>
<comment type="caution">
    <text evidence="3">The sequence shown here is derived from an EMBL/GenBank/DDBJ whole genome shotgun (WGS) entry which is preliminary data.</text>
</comment>
<feature type="chain" id="PRO_5001888551" evidence="2">
    <location>
        <begin position="18"/>
        <end position="166"/>
    </location>
</feature>
<organism evidence="3">
    <name type="scientific">Talaromyces marneffei PM1</name>
    <dbReference type="NCBI Taxonomy" id="1077442"/>
    <lineage>
        <taxon>Eukaryota</taxon>
        <taxon>Fungi</taxon>
        <taxon>Dikarya</taxon>
        <taxon>Ascomycota</taxon>
        <taxon>Pezizomycotina</taxon>
        <taxon>Eurotiomycetes</taxon>
        <taxon>Eurotiomycetidae</taxon>
        <taxon>Eurotiales</taxon>
        <taxon>Trichocomaceae</taxon>
        <taxon>Talaromyces</taxon>
        <taxon>Talaromyces sect. Talaromyces</taxon>
    </lineage>
</organism>
<dbReference type="HOGENOM" id="CLU_1603309_0_0_1"/>
<feature type="region of interest" description="Disordered" evidence="1">
    <location>
        <begin position="23"/>
        <end position="72"/>
    </location>
</feature>
<dbReference type="AlphaFoldDB" id="A0A093VKP8"/>
<evidence type="ECO:0000256" key="1">
    <source>
        <dbReference type="SAM" id="MobiDB-lite"/>
    </source>
</evidence>
<proteinExistence type="predicted"/>
<feature type="compositionally biased region" description="Basic and acidic residues" evidence="1">
    <location>
        <begin position="56"/>
        <end position="71"/>
    </location>
</feature>
<accession>A0A093VKP8</accession>
<sequence length="166" mass="18165">MLSKTIIAALLATTVTALPSNIAGDSLTERDPGSLSRTGPVEKHDGQPDWVQNPKLIDHPGKPSTPLKRDPNSLVTFYIPKAPALDAEEESGDIDKRFYIYHRPPPGPEPIGEAIDGVVGKRDIEPDWIQNPKLIDHLGKPPTPLKRDPNSLVTFYIPEVPTPDVD</sequence>
<evidence type="ECO:0000313" key="3">
    <source>
        <dbReference type="EMBL" id="KFX50539.1"/>
    </source>
</evidence>
<evidence type="ECO:0000256" key="2">
    <source>
        <dbReference type="SAM" id="SignalP"/>
    </source>
</evidence>
<feature type="signal peptide" evidence="2">
    <location>
        <begin position="1"/>
        <end position="17"/>
    </location>
</feature>
<gene>
    <name evidence="3" type="ORF">GQ26_0072330</name>
</gene>
<reference evidence="3" key="1">
    <citation type="journal article" date="2014" name="PLoS Genet.">
        <title>Signature Gene Expression Reveals Novel Clues to the Molecular Mechanisms of Dimorphic Transition in Penicillium marneffei.</title>
        <authorList>
            <person name="Yang E."/>
            <person name="Wang G."/>
            <person name="Cai J."/>
            <person name="Woo P.C."/>
            <person name="Lau S.K."/>
            <person name="Yuen K.-Y."/>
            <person name="Chow W.-N."/>
            <person name="Lin X."/>
        </authorList>
    </citation>
    <scope>NUCLEOTIDE SEQUENCE [LARGE SCALE GENOMIC DNA]</scope>
    <source>
        <strain evidence="3">PM1</strain>
    </source>
</reference>
<name>A0A093VKP8_TALMA</name>
<dbReference type="EMBL" id="JPOX01000007">
    <property type="protein sequence ID" value="KFX50539.1"/>
    <property type="molecule type" value="Genomic_DNA"/>
</dbReference>
<keyword evidence="2" id="KW-0732">Signal</keyword>